<dbReference type="PANTHER" id="PTHR11003:SF338">
    <property type="entry name" value="PROTEIN CBG03693"/>
    <property type="match status" value="1"/>
</dbReference>
<comment type="subcellular location">
    <subcellularLocation>
        <location evidence="1">Membrane</location>
        <topology evidence="1">Multi-pass membrane protein</topology>
    </subcellularLocation>
</comment>
<comment type="caution">
    <text evidence="12">The sequence shown here is derived from an EMBL/GenBank/DDBJ whole genome shotgun (WGS) entry which is preliminary data.</text>
</comment>
<dbReference type="OrthoDB" id="297496at2759"/>
<organism evidence="12 13">
    <name type="scientific">Penaeus vannamei</name>
    <name type="common">Whiteleg shrimp</name>
    <name type="synonym">Litopenaeus vannamei</name>
    <dbReference type="NCBI Taxonomy" id="6689"/>
    <lineage>
        <taxon>Eukaryota</taxon>
        <taxon>Metazoa</taxon>
        <taxon>Ecdysozoa</taxon>
        <taxon>Arthropoda</taxon>
        <taxon>Crustacea</taxon>
        <taxon>Multicrustacea</taxon>
        <taxon>Malacostraca</taxon>
        <taxon>Eumalacostraca</taxon>
        <taxon>Eucarida</taxon>
        <taxon>Decapoda</taxon>
        <taxon>Dendrobranchiata</taxon>
        <taxon>Penaeoidea</taxon>
        <taxon>Penaeidae</taxon>
        <taxon>Penaeus</taxon>
    </lineage>
</organism>
<evidence type="ECO:0000256" key="2">
    <source>
        <dbReference type="ARBA" id="ARBA00022448"/>
    </source>
</evidence>
<gene>
    <name evidence="12" type="ORF">C7M84_015227</name>
</gene>
<evidence type="ECO:0000259" key="11">
    <source>
        <dbReference type="Pfam" id="PF07885"/>
    </source>
</evidence>
<feature type="transmembrane region" description="Helical" evidence="10">
    <location>
        <begin position="6"/>
        <end position="27"/>
    </location>
</feature>
<dbReference type="InterPro" id="IPR003280">
    <property type="entry name" value="2pore_dom_K_chnl"/>
</dbReference>
<dbReference type="SUPFAM" id="SSF81324">
    <property type="entry name" value="Voltage-gated potassium channels"/>
    <property type="match status" value="2"/>
</dbReference>
<evidence type="ECO:0000313" key="13">
    <source>
        <dbReference type="Proteomes" id="UP000283509"/>
    </source>
</evidence>
<keyword evidence="4 10" id="KW-1133">Transmembrane helix</keyword>
<feature type="transmembrane region" description="Helical" evidence="10">
    <location>
        <begin position="248"/>
        <end position="272"/>
    </location>
</feature>
<evidence type="ECO:0000256" key="9">
    <source>
        <dbReference type="SAM" id="MobiDB-lite"/>
    </source>
</evidence>
<evidence type="ECO:0000256" key="8">
    <source>
        <dbReference type="RuleBase" id="RU003857"/>
    </source>
</evidence>
<dbReference type="AlphaFoldDB" id="A0A3R7LWZ3"/>
<evidence type="ECO:0000256" key="6">
    <source>
        <dbReference type="ARBA" id="ARBA00023136"/>
    </source>
</evidence>
<dbReference type="EMBL" id="QCYY01002897">
    <property type="protein sequence ID" value="ROT66734.1"/>
    <property type="molecule type" value="Genomic_DNA"/>
</dbReference>
<accession>A0A3R7LWZ3</accession>
<keyword evidence="6 10" id="KW-0472">Membrane</keyword>
<evidence type="ECO:0000256" key="1">
    <source>
        <dbReference type="ARBA" id="ARBA00004141"/>
    </source>
</evidence>
<sequence>MELRQSLLLCLVYALFLVFGGVVFMYLEYEVNVTEPYEWTKLKAFALSEEAPKDEDELIALATWLPRKCAEVTNATIQSLIAKGSQPDAVEEAEHLCPHLHQVDVKYMMSFIESLYFSMTVITTIGYGYHSPVTTSGRVVCMIYAVIGIPLTGILLAWTSDFFGEQLFKLFKAKLDAKKQQSKMIIALFTFIYIAIGFVVFIFIPAVIFMVIEDWSYLTGIYYAFITLTTIGFGDLTTGTQVEGWPLYAYHICVILWIVIGLGYWVMVANFITKALKSKRLQSSVLRSAEEMKKLMQQMGIKNHDPRFLRQHSKATLNFMLQLSNIIAVQGGVENGSLGDDATDSPSTSSPPTSPTSPLGIPGISALFGPGMNRAAPFSQLIGPLSRRVVRQRLAGWCSHMYLCGAVF</sequence>
<reference evidence="12 13" key="1">
    <citation type="submission" date="2018-04" db="EMBL/GenBank/DDBJ databases">
        <authorList>
            <person name="Zhang X."/>
            <person name="Yuan J."/>
            <person name="Li F."/>
            <person name="Xiang J."/>
        </authorList>
    </citation>
    <scope>NUCLEOTIDE SEQUENCE [LARGE SCALE GENOMIC DNA]</scope>
    <source>
        <tissue evidence="12">Muscle</tissue>
    </source>
</reference>
<dbReference type="GO" id="GO:0005886">
    <property type="term" value="C:plasma membrane"/>
    <property type="evidence" value="ECO:0007669"/>
    <property type="project" value="TreeGrafter"/>
</dbReference>
<comment type="similarity">
    <text evidence="8">Belongs to the two pore domain potassium channel (TC 1.A.1.8) family.</text>
</comment>
<feature type="transmembrane region" description="Helical" evidence="10">
    <location>
        <begin position="111"/>
        <end position="130"/>
    </location>
</feature>
<evidence type="ECO:0000256" key="10">
    <source>
        <dbReference type="SAM" id="Phobius"/>
    </source>
</evidence>
<protein>
    <submittedName>
        <fullName evidence="12">Putative open rectifier potassium channel protein 1-like</fullName>
    </submittedName>
</protein>
<reference evidence="12 13" key="2">
    <citation type="submission" date="2019-01" db="EMBL/GenBank/DDBJ databases">
        <title>The decoding of complex shrimp genome reveals the adaptation for benthos swimmer, frequently molting mechanism and breeding impact on genome.</title>
        <authorList>
            <person name="Sun Y."/>
            <person name="Gao Y."/>
            <person name="Yu Y."/>
        </authorList>
    </citation>
    <scope>NUCLEOTIDE SEQUENCE [LARGE SCALE GENOMIC DNA]</scope>
    <source>
        <tissue evidence="12">Muscle</tissue>
    </source>
</reference>
<feature type="transmembrane region" description="Helical" evidence="10">
    <location>
        <begin position="142"/>
        <end position="164"/>
    </location>
</feature>
<keyword evidence="13" id="KW-1185">Reference proteome</keyword>
<evidence type="ECO:0000256" key="4">
    <source>
        <dbReference type="ARBA" id="ARBA00022989"/>
    </source>
</evidence>
<dbReference type="GO" id="GO:0030322">
    <property type="term" value="P:stabilization of membrane potential"/>
    <property type="evidence" value="ECO:0007669"/>
    <property type="project" value="TreeGrafter"/>
</dbReference>
<evidence type="ECO:0000256" key="3">
    <source>
        <dbReference type="ARBA" id="ARBA00022692"/>
    </source>
</evidence>
<evidence type="ECO:0000256" key="7">
    <source>
        <dbReference type="ARBA" id="ARBA00023303"/>
    </source>
</evidence>
<name>A0A3R7LWZ3_PENVA</name>
<feature type="domain" description="Potassium channel" evidence="11">
    <location>
        <begin position="108"/>
        <end position="163"/>
    </location>
</feature>
<dbReference type="STRING" id="6689.A0A3R7LWZ3"/>
<dbReference type="PANTHER" id="PTHR11003">
    <property type="entry name" value="POTASSIUM CHANNEL, SUBFAMILY K"/>
    <property type="match status" value="1"/>
</dbReference>
<keyword evidence="7 8" id="KW-0407">Ion channel</keyword>
<dbReference type="Pfam" id="PF07885">
    <property type="entry name" value="Ion_trans_2"/>
    <property type="match status" value="2"/>
</dbReference>
<feature type="transmembrane region" description="Helical" evidence="10">
    <location>
        <begin position="185"/>
        <end position="212"/>
    </location>
</feature>
<feature type="region of interest" description="Disordered" evidence="9">
    <location>
        <begin position="338"/>
        <end position="360"/>
    </location>
</feature>
<keyword evidence="5 8" id="KW-0406">Ion transport</keyword>
<feature type="domain" description="Potassium channel" evidence="11">
    <location>
        <begin position="199"/>
        <end position="276"/>
    </location>
</feature>
<keyword evidence="2 8" id="KW-0813">Transport</keyword>
<evidence type="ECO:0000256" key="5">
    <source>
        <dbReference type="ARBA" id="ARBA00023065"/>
    </source>
</evidence>
<dbReference type="Gene3D" id="1.10.287.70">
    <property type="match status" value="1"/>
</dbReference>
<dbReference type="GO" id="GO:0015271">
    <property type="term" value="F:outward rectifier potassium channel activity"/>
    <property type="evidence" value="ECO:0007669"/>
    <property type="project" value="TreeGrafter"/>
</dbReference>
<dbReference type="Proteomes" id="UP000283509">
    <property type="component" value="Unassembled WGS sequence"/>
</dbReference>
<dbReference type="InterPro" id="IPR013099">
    <property type="entry name" value="K_chnl_dom"/>
</dbReference>
<proteinExistence type="inferred from homology"/>
<keyword evidence="3 8" id="KW-0812">Transmembrane</keyword>
<dbReference type="GO" id="GO:0022841">
    <property type="term" value="F:potassium ion leak channel activity"/>
    <property type="evidence" value="ECO:0007669"/>
    <property type="project" value="TreeGrafter"/>
</dbReference>
<evidence type="ECO:0000313" key="12">
    <source>
        <dbReference type="EMBL" id="ROT66734.1"/>
    </source>
</evidence>
<dbReference type="PRINTS" id="PR01333">
    <property type="entry name" value="2POREKCHANEL"/>
</dbReference>